<evidence type="ECO:0000313" key="2">
    <source>
        <dbReference type="EMBL" id="OGG53473.1"/>
    </source>
</evidence>
<dbReference type="Proteomes" id="UP000176863">
    <property type="component" value="Unassembled WGS sequence"/>
</dbReference>
<comment type="caution">
    <text evidence="2">The sequence shown here is derived from an EMBL/GenBank/DDBJ whole genome shotgun (WGS) entry which is preliminary data.</text>
</comment>
<accession>A0A1F6CWE1</accession>
<feature type="compositionally biased region" description="Basic and acidic residues" evidence="1">
    <location>
        <begin position="184"/>
        <end position="195"/>
    </location>
</feature>
<dbReference type="AlphaFoldDB" id="A0A1F6CWE1"/>
<sequence>MFKEFGAESVEPSQDRDAGMVQSQNADDPNKIQLKTIRTSEDFEAVADGVAGLGYDPGKRQNSADTAGRRLEMQKLFTECSRPEEHKSIRVLMRGNEVLGSAVVKTEPGEREAEITDIRLGSDTGQQSVIEDFLRELKANLRGGDPPYVRAKIKMPEGDPIRSFIDATEHHWVKDFYIFEPIEDPSKKPAAKDNALDAQRQGT</sequence>
<proteinExistence type="predicted"/>
<evidence type="ECO:0008006" key="4">
    <source>
        <dbReference type="Google" id="ProtNLM"/>
    </source>
</evidence>
<evidence type="ECO:0000256" key="1">
    <source>
        <dbReference type="SAM" id="MobiDB-lite"/>
    </source>
</evidence>
<dbReference type="EMBL" id="MFKT01000011">
    <property type="protein sequence ID" value="OGG53473.1"/>
    <property type="molecule type" value="Genomic_DNA"/>
</dbReference>
<gene>
    <name evidence="2" type="ORF">A2851_04095</name>
</gene>
<protein>
    <recommendedName>
        <fullName evidence="4">N-acetyltransferase domain-containing protein</fullName>
    </recommendedName>
</protein>
<reference evidence="2 3" key="1">
    <citation type="journal article" date="2016" name="Nat. Commun.">
        <title>Thousands of microbial genomes shed light on interconnected biogeochemical processes in an aquifer system.</title>
        <authorList>
            <person name="Anantharaman K."/>
            <person name="Brown C.T."/>
            <person name="Hug L.A."/>
            <person name="Sharon I."/>
            <person name="Castelle C.J."/>
            <person name="Probst A.J."/>
            <person name="Thomas B.C."/>
            <person name="Singh A."/>
            <person name="Wilkins M.J."/>
            <person name="Karaoz U."/>
            <person name="Brodie E.L."/>
            <person name="Williams K.H."/>
            <person name="Hubbard S.S."/>
            <person name="Banfield J.F."/>
        </authorList>
    </citation>
    <scope>NUCLEOTIDE SEQUENCE [LARGE SCALE GENOMIC DNA]</scope>
</reference>
<name>A0A1F6CWE1_9BACT</name>
<organism evidence="2 3">
    <name type="scientific">Candidatus Kaiserbacteria bacterium RIFCSPHIGHO2_01_FULL_53_29</name>
    <dbReference type="NCBI Taxonomy" id="1798480"/>
    <lineage>
        <taxon>Bacteria</taxon>
        <taxon>Candidatus Kaiseribacteriota</taxon>
    </lineage>
</organism>
<feature type="region of interest" description="Disordered" evidence="1">
    <location>
        <begin position="184"/>
        <end position="203"/>
    </location>
</feature>
<feature type="region of interest" description="Disordered" evidence="1">
    <location>
        <begin position="1"/>
        <end position="32"/>
    </location>
</feature>
<evidence type="ECO:0000313" key="3">
    <source>
        <dbReference type="Proteomes" id="UP000176863"/>
    </source>
</evidence>